<evidence type="ECO:0000313" key="10">
    <source>
        <dbReference type="EMBL" id="PIV64121.1"/>
    </source>
</evidence>
<sequence length="514" mass="56259">MDVESHKNIAKAAGIIALATIFCRIAGLGREVITANFFGTALVYDAFLIAFMIPNFLRGLFAEGALSTAFIPVFTGYVTTEKKEETEKIASIAFTLSLLATLSLVILVILGIFISSRFFHFSAKVVLILNLLKVTLPYLILISLAAVVMGILNSYQHFVTPAFAPIMLDLCWIGAIFFLCPLFGESLEKRIFGLATGVLIGGLGQFLIQLPALKRRNLRIRFNFNFRHPAIRRMVILLAPSVIGVAVTPINILVDSFLAIKLGPGMVSSLWYANRLMQLPLGIFGVAMATATLPTLSGYFAKGEIGKLKGTLSFAIRNTLFIIIPSSVGLILLRRPIISLFFQRGLFNTLSAENTAFALLFYALGLFAYAASIIVVRGFYSIQDTKTPVKVGLFSILANVIFDLILMVPLKQGGIALSTALVGMANLAILSFILAKRLKGLDGKKIFSSFLQTVFISGLMGILVWFSLFFCRRAAMPVLNSRFALVFIPAIIGIVSYLLFSHLRGREEIRSLRA</sequence>
<feature type="transmembrane region" description="Helical" evidence="8">
    <location>
        <begin position="391"/>
        <end position="409"/>
    </location>
</feature>
<keyword evidence="2 8" id="KW-1003">Cell membrane</keyword>
<keyword evidence="7 8" id="KW-0472">Membrane</keyword>
<feature type="transmembrane region" description="Helical" evidence="8">
    <location>
        <begin position="234"/>
        <end position="259"/>
    </location>
</feature>
<comment type="pathway">
    <text evidence="8">Cell wall biogenesis; peptidoglycan biosynthesis.</text>
</comment>
<accession>A0A2M7E8V8</accession>
<dbReference type="GO" id="GO:0008360">
    <property type="term" value="P:regulation of cell shape"/>
    <property type="evidence" value="ECO:0007669"/>
    <property type="project" value="UniProtKB-UniRule"/>
</dbReference>
<evidence type="ECO:0000256" key="4">
    <source>
        <dbReference type="ARBA" id="ARBA00022960"/>
    </source>
</evidence>
<dbReference type="GO" id="GO:0034204">
    <property type="term" value="P:lipid translocation"/>
    <property type="evidence" value="ECO:0007669"/>
    <property type="project" value="TreeGrafter"/>
</dbReference>
<dbReference type="GO" id="GO:0005886">
    <property type="term" value="C:plasma membrane"/>
    <property type="evidence" value="ECO:0007669"/>
    <property type="project" value="UniProtKB-SubCell"/>
</dbReference>
<dbReference type="GO" id="GO:0015648">
    <property type="term" value="F:lipid-linked peptidoglycan transporter activity"/>
    <property type="evidence" value="ECO:0007669"/>
    <property type="project" value="UniProtKB-UniRule"/>
</dbReference>
<evidence type="ECO:0000256" key="5">
    <source>
        <dbReference type="ARBA" id="ARBA00022984"/>
    </source>
</evidence>
<evidence type="ECO:0000256" key="8">
    <source>
        <dbReference type="HAMAP-Rule" id="MF_02078"/>
    </source>
</evidence>
<keyword evidence="3 8" id="KW-0812">Transmembrane</keyword>
<name>A0A2M7E8V8_9BACT</name>
<dbReference type="PRINTS" id="PR01806">
    <property type="entry name" value="VIRFACTRMVIN"/>
</dbReference>
<dbReference type="Proteomes" id="UP000228886">
    <property type="component" value="Unassembled WGS sequence"/>
</dbReference>
<dbReference type="GO" id="GO:0009252">
    <property type="term" value="P:peptidoglycan biosynthetic process"/>
    <property type="evidence" value="ECO:0007669"/>
    <property type="project" value="UniProtKB-UniRule"/>
</dbReference>
<feature type="transmembrane region" description="Helical" evidence="8">
    <location>
        <begin position="447"/>
        <end position="470"/>
    </location>
</feature>
<comment type="subcellular location">
    <subcellularLocation>
        <location evidence="1 8">Cell membrane</location>
        <topology evidence="1 8">Multi-pass membrane protein</topology>
    </subcellularLocation>
</comment>
<feature type="transmembrane region" description="Helical" evidence="8">
    <location>
        <begin position="12"/>
        <end position="28"/>
    </location>
</feature>
<dbReference type="PANTHER" id="PTHR47019">
    <property type="entry name" value="LIPID II FLIPPASE MURJ"/>
    <property type="match status" value="1"/>
</dbReference>
<dbReference type="GO" id="GO:0071555">
    <property type="term" value="P:cell wall organization"/>
    <property type="evidence" value="ECO:0007669"/>
    <property type="project" value="UniProtKB-UniRule"/>
</dbReference>
<reference evidence="11" key="1">
    <citation type="submission" date="2017-09" db="EMBL/GenBank/DDBJ databases">
        <title>Depth-based differentiation of microbial function through sediment-hosted aquifers and enrichment of novel symbionts in the deep terrestrial subsurface.</title>
        <authorList>
            <person name="Probst A.J."/>
            <person name="Ladd B."/>
            <person name="Jarett J.K."/>
            <person name="Geller-Mcgrath D.E."/>
            <person name="Sieber C.M.K."/>
            <person name="Emerson J.B."/>
            <person name="Anantharaman K."/>
            <person name="Thomas B.C."/>
            <person name="Malmstrom R."/>
            <person name="Stieglmeier M."/>
            <person name="Klingl A."/>
            <person name="Woyke T."/>
            <person name="Ryan C.M."/>
            <person name="Banfield J.F."/>
        </authorList>
    </citation>
    <scope>NUCLEOTIDE SEQUENCE [LARGE SCALE GENOMIC DNA]</scope>
</reference>
<proteinExistence type="inferred from homology"/>
<dbReference type="InterPro" id="IPR051050">
    <property type="entry name" value="Lipid_II_flippase_MurJ/MviN"/>
</dbReference>
<keyword evidence="5 8" id="KW-0573">Peptidoglycan synthesis</keyword>
<keyword evidence="8 9" id="KW-0813">Transport</keyword>
<evidence type="ECO:0000256" key="9">
    <source>
        <dbReference type="PIRNR" id="PIRNR002869"/>
    </source>
</evidence>
<feature type="transmembrane region" description="Helical" evidence="8">
    <location>
        <begin position="92"/>
        <end position="115"/>
    </location>
</feature>
<feature type="transmembrane region" description="Helical" evidence="8">
    <location>
        <begin position="135"/>
        <end position="155"/>
    </location>
</feature>
<dbReference type="PANTHER" id="PTHR47019:SF1">
    <property type="entry name" value="LIPID II FLIPPASE MURJ"/>
    <property type="match status" value="1"/>
</dbReference>
<dbReference type="NCBIfam" id="TIGR01695">
    <property type="entry name" value="murJ_mviN"/>
    <property type="match status" value="1"/>
</dbReference>
<dbReference type="PIRSF" id="PIRSF002869">
    <property type="entry name" value="MviN"/>
    <property type="match status" value="1"/>
</dbReference>
<evidence type="ECO:0000256" key="1">
    <source>
        <dbReference type="ARBA" id="ARBA00004651"/>
    </source>
</evidence>
<dbReference type="Pfam" id="PF03023">
    <property type="entry name" value="MurJ"/>
    <property type="match status" value="1"/>
</dbReference>
<dbReference type="EMBL" id="PETL01000188">
    <property type="protein sequence ID" value="PIV64121.1"/>
    <property type="molecule type" value="Genomic_DNA"/>
</dbReference>
<evidence type="ECO:0000313" key="11">
    <source>
        <dbReference type="Proteomes" id="UP000228886"/>
    </source>
</evidence>
<feature type="transmembrane region" description="Helical" evidence="8">
    <location>
        <begin position="320"/>
        <end position="337"/>
    </location>
</feature>
<dbReference type="InterPro" id="IPR004268">
    <property type="entry name" value="MurJ"/>
</dbReference>
<feature type="transmembrane region" description="Helical" evidence="8">
    <location>
        <begin position="190"/>
        <end position="213"/>
    </location>
</feature>
<evidence type="ECO:0000256" key="6">
    <source>
        <dbReference type="ARBA" id="ARBA00022989"/>
    </source>
</evidence>
<feature type="transmembrane region" description="Helical" evidence="8">
    <location>
        <begin position="59"/>
        <end position="80"/>
    </location>
</feature>
<feature type="transmembrane region" description="Helical" evidence="8">
    <location>
        <begin position="415"/>
        <end position="435"/>
    </location>
</feature>
<feature type="transmembrane region" description="Helical" evidence="8">
    <location>
        <begin position="162"/>
        <end position="184"/>
    </location>
</feature>
<evidence type="ECO:0000256" key="2">
    <source>
        <dbReference type="ARBA" id="ARBA00022475"/>
    </source>
</evidence>
<feature type="transmembrane region" description="Helical" evidence="8">
    <location>
        <begin position="482"/>
        <end position="500"/>
    </location>
</feature>
<dbReference type="AlphaFoldDB" id="A0A2M7E8V8"/>
<keyword evidence="6 8" id="KW-1133">Transmembrane helix</keyword>
<protein>
    <recommendedName>
        <fullName evidence="8">Probable lipid II flippase MurJ</fullName>
    </recommendedName>
</protein>
<dbReference type="CDD" id="cd13123">
    <property type="entry name" value="MATE_MurJ_like"/>
    <property type="match status" value="1"/>
</dbReference>
<organism evidence="10 11">
    <name type="scientific">bacterium (Candidatus Ratteibacteria) CG01_land_8_20_14_3_00_40_19</name>
    <dbReference type="NCBI Taxonomy" id="2014290"/>
    <lineage>
        <taxon>Bacteria</taxon>
        <taxon>Candidatus Ratteibacteria</taxon>
    </lineage>
</organism>
<comment type="similarity">
    <text evidence="8 9">Belongs to the MurJ/MviN family.</text>
</comment>
<feature type="transmembrane region" description="Helical" evidence="8">
    <location>
        <begin position="35"/>
        <end position="53"/>
    </location>
</feature>
<dbReference type="HAMAP" id="MF_02078">
    <property type="entry name" value="MurJ_MviN"/>
    <property type="match status" value="1"/>
</dbReference>
<keyword evidence="8 9" id="KW-0961">Cell wall biogenesis/degradation</keyword>
<evidence type="ECO:0000256" key="7">
    <source>
        <dbReference type="ARBA" id="ARBA00023136"/>
    </source>
</evidence>
<gene>
    <name evidence="10" type="primary">mviN</name>
    <name evidence="8" type="synonym">murJ</name>
    <name evidence="10" type="ORF">COS11_03840</name>
</gene>
<comment type="function">
    <text evidence="8 9">Involved in peptidoglycan biosynthesis. Transports lipid-linked peptidoglycan precursors from the inner to the outer leaflet of the cytoplasmic membrane.</text>
</comment>
<comment type="caution">
    <text evidence="10">The sequence shown here is derived from an EMBL/GenBank/DDBJ whole genome shotgun (WGS) entry which is preliminary data.</text>
</comment>
<evidence type="ECO:0000256" key="3">
    <source>
        <dbReference type="ARBA" id="ARBA00022692"/>
    </source>
</evidence>
<feature type="transmembrane region" description="Helical" evidence="8">
    <location>
        <begin position="279"/>
        <end position="300"/>
    </location>
</feature>
<dbReference type="UniPathway" id="UPA00219"/>
<keyword evidence="4 8" id="KW-0133">Cell shape</keyword>
<feature type="transmembrane region" description="Helical" evidence="8">
    <location>
        <begin position="357"/>
        <end position="379"/>
    </location>
</feature>